<dbReference type="AlphaFoldDB" id="A0A6J4M3W5"/>
<feature type="compositionally biased region" description="Pro residues" evidence="1">
    <location>
        <begin position="62"/>
        <end position="73"/>
    </location>
</feature>
<reference evidence="2" key="1">
    <citation type="submission" date="2020-02" db="EMBL/GenBank/DDBJ databases">
        <authorList>
            <person name="Meier V. D."/>
        </authorList>
    </citation>
    <scope>NUCLEOTIDE SEQUENCE</scope>
    <source>
        <strain evidence="2">AVDCRST_MAG11</strain>
    </source>
</reference>
<organism evidence="2">
    <name type="scientific">uncultured Gemmatimonadaceae bacterium</name>
    <dbReference type="NCBI Taxonomy" id="246130"/>
    <lineage>
        <taxon>Bacteria</taxon>
        <taxon>Pseudomonadati</taxon>
        <taxon>Gemmatimonadota</taxon>
        <taxon>Gemmatimonadia</taxon>
        <taxon>Gemmatimonadales</taxon>
        <taxon>Gemmatimonadaceae</taxon>
        <taxon>environmental samples</taxon>
    </lineage>
</organism>
<name>A0A6J4M3W5_9BACT</name>
<evidence type="ECO:0000313" key="2">
    <source>
        <dbReference type="EMBL" id="CAA9349190.1"/>
    </source>
</evidence>
<dbReference type="EMBL" id="CADCTU010000742">
    <property type="protein sequence ID" value="CAA9349190.1"/>
    <property type="molecule type" value="Genomic_DNA"/>
</dbReference>
<sequence>MTGATSAGEAPRRSLVVCRLSPRPGLDGGPEQRTTSNRRHTPRTRPAHRTSGLNGRTRSAPSCPPAPPSPPSTSLPRRTCSRC</sequence>
<gene>
    <name evidence="2" type="ORF">AVDCRST_MAG11-3420</name>
</gene>
<feature type="compositionally biased region" description="Low complexity" evidence="1">
    <location>
        <begin position="74"/>
        <end position="83"/>
    </location>
</feature>
<accession>A0A6J4M3W5</accession>
<evidence type="ECO:0000256" key="1">
    <source>
        <dbReference type="SAM" id="MobiDB-lite"/>
    </source>
</evidence>
<proteinExistence type="predicted"/>
<feature type="compositionally biased region" description="Basic residues" evidence="1">
    <location>
        <begin position="36"/>
        <end position="48"/>
    </location>
</feature>
<feature type="region of interest" description="Disordered" evidence="1">
    <location>
        <begin position="1"/>
        <end position="83"/>
    </location>
</feature>
<protein>
    <submittedName>
        <fullName evidence="2">Uncharacterized protein</fullName>
    </submittedName>
</protein>